<keyword evidence="2" id="KW-1185">Reference proteome</keyword>
<sequence length="157" mass="17343">MVRASIFTTFPFVSSITNVDAPPTFFLPPSPPLSGSTTGVELTTNTQVPLLQPPFSAKDSAADLYTSANLPPYTEAKPKPEPTDSKTLHTPQERLLVLQALLDQNETKLEQMLERLARLDDETRKMEALVVVSREQEKEERGCGNGCACKERVKARL</sequence>
<gene>
    <name evidence="1" type="ORF">LTS18_008506</name>
</gene>
<name>A0ACC3DAD5_9PEZI</name>
<evidence type="ECO:0000313" key="2">
    <source>
        <dbReference type="Proteomes" id="UP001186974"/>
    </source>
</evidence>
<proteinExistence type="predicted"/>
<evidence type="ECO:0000313" key="1">
    <source>
        <dbReference type="EMBL" id="KAK3064294.1"/>
    </source>
</evidence>
<comment type="caution">
    <text evidence="1">The sequence shown here is derived from an EMBL/GenBank/DDBJ whole genome shotgun (WGS) entry which is preliminary data.</text>
</comment>
<organism evidence="1 2">
    <name type="scientific">Coniosporium uncinatum</name>
    <dbReference type="NCBI Taxonomy" id="93489"/>
    <lineage>
        <taxon>Eukaryota</taxon>
        <taxon>Fungi</taxon>
        <taxon>Dikarya</taxon>
        <taxon>Ascomycota</taxon>
        <taxon>Pezizomycotina</taxon>
        <taxon>Dothideomycetes</taxon>
        <taxon>Dothideomycetes incertae sedis</taxon>
        <taxon>Coniosporium</taxon>
    </lineage>
</organism>
<protein>
    <submittedName>
        <fullName evidence="1">Uncharacterized protein</fullName>
    </submittedName>
</protein>
<dbReference type="Proteomes" id="UP001186974">
    <property type="component" value="Unassembled WGS sequence"/>
</dbReference>
<reference evidence="1" key="1">
    <citation type="submission" date="2024-09" db="EMBL/GenBank/DDBJ databases">
        <title>Black Yeasts Isolated from many extreme environments.</title>
        <authorList>
            <person name="Coleine C."/>
            <person name="Stajich J.E."/>
            <person name="Selbmann L."/>
        </authorList>
    </citation>
    <scope>NUCLEOTIDE SEQUENCE</scope>
    <source>
        <strain evidence="1">CCFEE 5737</strain>
    </source>
</reference>
<dbReference type="EMBL" id="JAWDJW010006556">
    <property type="protein sequence ID" value="KAK3064294.1"/>
    <property type="molecule type" value="Genomic_DNA"/>
</dbReference>
<accession>A0ACC3DAD5</accession>